<name>A0A931CI92_9MICC</name>
<dbReference type="PANTHER" id="PTHR39082">
    <property type="entry name" value="PHOSPHOLIPASE C-BETA-2-RELATED"/>
    <property type="match status" value="1"/>
</dbReference>
<reference evidence="3 4" key="1">
    <citation type="submission" date="2020-11" db="EMBL/GenBank/DDBJ databases">
        <title>Arthrobacter antarcticus sp. nov., isolated from Antarctic Soil.</title>
        <authorList>
            <person name="Li J."/>
        </authorList>
    </citation>
    <scope>NUCLEOTIDE SEQUENCE [LARGE SCALE GENOMIC DNA]</scope>
    <source>
        <strain evidence="3 4">Z1-20</strain>
    </source>
</reference>
<dbReference type="PANTHER" id="PTHR39082:SF1">
    <property type="entry name" value="SCAVENGER RECEPTOR CLASS A MEMBER 3"/>
    <property type="match status" value="1"/>
</dbReference>
<feature type="coiled-coil region" evidence="1">
    <location>
        <begin position="59"/>
        <end position="117"/>
    </location>
</feature>
<dbReference type="InterPro" id="IPR056003">
    <property type="entry name" value="CT398_CC_hairpin"/>
</dbReference>
<accession>A0A931CI92</accession>
<sequence length="245" mass="26675">MAKAAPAEQLRLLDLQALDARIKQLDNRAKVLREDPRLTDLHAGLAVAQSDLVVRTTEAADLARELARAETDVEQVATRMSREEARLNSGTGLSKDLVALQKELESLAKRRSTLEDIELELMERMESASARAAKQQGVVDDISGSLGAIRDEVDARLAEVSADREAVVRDRRTLADSFDAALLAVYERALTKRGIGAARLFHGTSEGSGMQLSPGDLAEIRKSPEDDVVMCPDAGCILVRSTDWN</sequence>
<dbReference type="GO" id="GO:0003677">
    <property type="term" value="F:DNA binding"/>
    <property type="evidence" value="ECO:0007669"/>
    <property type="project" value="UniProtKB-KW"/>
</dbReference>
<evidence type="ECO:0000259" key="2">
    <source>
        <dbReference type="Pfam" id="PF24481"/>
    </source>
</evidence>
<dbReference type="InterPro" id="IPR052376">
    <property type="entry name" value="Oxidative_Scav/Glycosyltrans"/>
</dbReference>
<dbReference type="RefSeq" id="WP_196396041.1">
    <property type="nucleotide sequence ID" value="NZ_JADNYM010000007.1"/>
</dbReference>
<keyword evidence="4" id="KW-1185">Reference proteome</keyword>
<dbReference type="Proteomes" id="UP000655366">
    <property type="component" value="Unassembled WGS sequence"/>
</dbReference>
<gene>
    <name evidence="3" type="ORF">IV500_06710</name>
</gene>
<comment type="caution">
    <text evidence="3">The sequence shown here is derived from an EMBL/GenBank/DDBJ whole genome shotgun (WGS) entry which is preliminary data.</text>
</comment>
<feature type="domain" description="CT398-like coiled coil hairpin" evidence="2">
    <location>
        <begin position="15"/>
        <end position="193"/>
    </location>
</feature>
<keyword evidence="3" id="KW-0238">DNA-binding</keyword>
<dbReference type="Pfam" id="PF24481">
    <property type="entry name" value="CT398_CC"/>
    <property type="match status" value="1"/>
</dbReference>
<evidence type="ECO:0000313" key="3">
    <source>
        <dbReference type="EMBL" id="MBG0739087.1"/>
    </source>
</evidence>
<keyword evidence="1" id="KW-0175">Coiled coil</keyword>
<evidence type="ECO:0000313" key="4">
    <source>
        <dbReference type="Proteomes" id="UP000655366"/>
    </source>
</evidence>
<protein>
    <submittedName>
        <fullName evidence="3">DNA-binding protein</fullName>
    </submittedName>
</protein>
<proteinExistence type="predicted"/>
<dbReference type="AlphaFoldDB" id="A0A931CI92"/>
<dbReference type="Gene3D" id="1.10.287.1490">
    <property type="match status" value="1"/>
</dbReference>
<evidence type="ECO:0000256" key="1">
    <source>
        <dbReference type="SAM" id="Coils"/>
    </source>
</evidence>
<organism evidence="3 4">
    <name type="scientific">Arthrobacter terrae</name>
    <dbReference type="NCBI Taxonomy" id="2935737"/>
    <lineage>
        <taxon>Bacteria</taxon>
        <taxon>Bacillati</taxon>
        <taxon>Actinomycetota</taxon>
        <taxon>Actinomycetes</taxon>
        <taxon>Micrococcales</taxon>
        <taxon>Micrococcaceae</taxon>
        <taxon>Arthrobacter</taxon>
    </lineage>
</organism>
<dbReference type="EMBL" id="JADNYM010000007">
    <property type="protein sequence ID" value="MBG0739087.1"/>
    <property type="molecule type" value="Genomic_DNA"/>
</dbReference>